<dbReference type="SUPFAM" id="SSF53448">
    <property type="entry name" value="Nucleotide-diphospho-sugar transferases"/>
    <property type="match status" value="1"/>
</dbReference>
<accession>I0K3W7</accession>
<dbReference type="eggNOG" id="COG3306">
    <property type="taxonomic scope" value="Bacteria"/>
</dbReference>
<keyword evidence="1" id="KW-0808">Transferase</keyword>
<sequence length="317" mass="36511">MNQTHSVTRPVAELAPIVLFAYKRPQELKLALEALQANYLAPQSELYVFVDGPKRESDRPKVEAVRKLIDNLTGFRAIHRTYAEQNQGLAKSVITGVTTVMQQYGQAIVLEDDLLPSRNFLDYMNQGLRDYRHQSTVFSITGYTFPFDKPADYAADGYLYPRTGSWGWATWADRWLPIDWSVGDLDAFLSDQQRCDAFNYYGSDRLRMLKKWQTGKIDSWAIRWCYAQANVGGLTLYPTISKINNVGFSIESTNTHGYNRYRTILDTGEQRAFSFPTELACTDYYLHNMRWKFSLPVRFGNRLITEALKAGRWLTKT</sequence>
<proteinExistence type="predicted"/>
<dbReference type="Proteomes" id="UP000011058">
    <property type="component" value="Chromosome"/>
</dbReference>
<reference evidence="1 2" key="1">
    <citation type="journal article" date="2012" name="J. Bacteriol.">
        <title>Genome Sequence of Fibrella aestuarina BUZ 2T, a Filamentous Marine Bacterium.</title>
        <authorList>
            <person name="Filippini M."/>
            <person name="Qi W."/>
            <person name="Blom J."/>
            <person name="Goesmann A."/>
            <person name="Smits T.H."/>
            <person name="Bagheri H.C."/>
        </authorList>
    </citation>
    <scope>NUCLEOTIDE SEQUENCE [LARGE SCALE GENOMIC DNA]</scope>
    <source>
        <strain evidence="2">BUZ 2T</strain>
    </source>
</reference>
<dbReference type="InterPro" id="IPR029044">
    <property type="entry name" value="Nucleotide-diphossugar_trans"/>
</dbReference>
<dbReference type="Gene3D" id="3.90.550.10">
    <property type="entry name" value="Spore Coat Polysaccharide Biosynthesis Protein SpsA, Chain A"/>
    <property type="match status" value="1"/>
</dbReference>
<dbReference type="HOGENOM" id="CLU_054735_1_0_10"/>
<gene>
    <name evidence="1" type="primary">hlpA</name>
    <name evidence="1" type="ORF">FAES_0809</name>
</gene>
<name>I0K3W7_9BACT</name>
<keyword evidence="2" id="KW-1185">Reference proteome</keyword>
<dbReference type="AlphaFoldDB" id="I0K3W7"/>
<evidence type="ECO:0000313" key="2">
    <source>
        <dbReference type="Proteomes" id="UP000011058"/>
    </source>
</evidence>
<dbReference type="PATRIC" id="fig|1166018.3.peg.2525"/>
<protein>
    <submittedName>
        <fullName evidence="1">Glycosyltransferase</fullName>
    </submittedName>
</protein>
<dbReference type="EMBL" id="HE796683">
    <property type="protein sequence ID" value="CCG98820.1"/>
    <property type="molecule type" value="Genomic_DNA"/>
</dbReference>
<dbReference type="GO" id="GO:0016740">
    <property type="term" value="F:transferase activity"/>
    <property type="evidence" value="ECO:0007669"/>
    <property type="project" value="UniProtKB-KW"/>
</dbReference>
<dbReference type="OrthoDB" id="9785375at2"/>
<dbReference type="STRING" id="1166018.FAES_0809"/>
<dbReference type="KEGG" id="fae:FAES_0809"/>
<evidence type="ECO:0000313" key="1">
    <source>
        <dbReference type="EMBL" id="CCG98820.1"/>
    </source>
</evidence>
<organism evidence="1 2">
    <name type="scientific">Fibrella aestuarina BUZ 2</name>
    <dbReference type="NCBI Taxonomy" id="1166018"/>
    <lineage>
        <taxon>Bacteria</taxon>
        <taxon>Pseudomonadati</taxon>
        <taxon>Bacteroidota</taxon>
        <taxon>Cytophagia</taxon>
        <taxon>Cytophagales</taxon>
        <taxon>Spirosomataceae</taxon>
        <taxon>Fibrella</taxon>
    </lineage>
</organism>